<organism evidence="1 2">
    <name type="scientific">Psychromicrobium silvestre</name>
    <dbReference type="NCBI Taxonomy" id="1645614"/>
    <lineage>
        <taxon>Bacteria</taxon>
        <taxon>Bacillati</taxon>
        <taxon>Actinomycetota</taxon>
        <taxon>Actinomycetes</taxon>
        <taxon>Micrococcales</taxon>
        <taxon>Micrococcaceae</taxon>
        <taxon>Psychromicrobium</taxon>
    </lineage>
</organism>
<dbReference type="AlphaFoldDB" id="A0A7Y9S891"/>
<dbReference type="Proteomes" id="UP000521748">
    <property type="component" value="Unassembled WGS sequence"/>
</dbReference>
<dbReference type="EMBL" id="JACBYQ010000001">
    <property type="protein sequence ID" value="NYE95167.1"/>
    <property type="molecule type" value="Genomic_DNA"/>
</dbReference>
<dbReference type="Gene3D" id="3.10.20.480">
    <property type="entry name" value="Antirestriction protein ArdA, domain 1"/>
    <property type="match status" value="1"/>
</dbReference>
<keyword evidence="2" id="KW-1185">Reference proteome</keyword>
<gene>
    <name evidence="1" type="ORF">FHU41_001388</name>
</gene>
<name>A0A7Y9S891_9MICC</name>
<dbReference type="InterPro" id="IPR009899">
    <property type="entry name" value="ArdA"/>
</dbReference>
<dbReference type="Pfam" id="PF07275">
    <property type="entry name" value="ArdA"/>
    <property type="match status" value="1"/>
</dbReference>
<protein>
    <submittedName>
        <fullName evidence="1">Antirestriction protein</fullName>
    </submittedName>
</protein>
<dbReference type="InterPro" id="IPR041895">
    <property type="entry name" value="ArdA_dom1"/>
</dbReference>
<reference evidence="1 2" key="1">
    <citation type="submission" date="2020-07" db="EMBL/GenBank/DDBJ databases">
        <title>Sequencing the genomes of 1000 actinobacteria strains.</title>
        <authorList>
            <person name="Klenk H.-P."/>
        </authorList>
    </citation>
    <scope>NUCLEOTIDE SEQUENCE [LARGE SCALE GENOMIC DNA]</scope>
    <source>
        <strain evidence="1 2">DSM 102047</strain>
    </source>
</reference>
<accession>A0A7Y9S891</accession>
<comment type="caution">
    <text evidence="1">The sequence shown here is derived from an EMBL/GenBank/DDBJ whole genome shotgun (WGS) entry which is preliminary data.</text>
</comment>
<sequence>MNHEHSPGADPERSHQRTTPAIYVASLADYNNGRLLGDWIDATIGAEAIYERITAILARSTEPAPEEWAIHDYEGFGNKGLSKYERIEDVAALAEGIEQHGEAFCAWVDYTGLDPEDRHHFEDAYLGEYDSLTAYAEQITDDLGWRDEVEKYLPESLQPYVKMDAEAMAEDMRLNGEIYGIESGSGIYVFNSPI</sequence>
<evidence type="ECO:0000313" key="1">
    <source>
        <dbReference type="EMBL" id="NYE95167.1"/>
    </source>
</evidence>
<evidence type="ECO:0000313" key="2">
    <source>
        <dbReference type="Proteomes" id="UP000521748"/>
    </source>
</evidence>
<dbReference type="RefSeq" id="WP_179388845.1">
    <property type="nucleotide sequence ID" value="NZ_JACBYQ010000001.1"/>
</dbReference>
<proteinExistence type="predicted"/>